<dbReference type="RefSeq" id="WP_012161519.1">
    <property type="nucleotide sequence ID" value="NC_009925.1"/>
</dbReference>
<dbReference type="eggNOG" id="COG0835">
    <property type="taxonomic scope" value="Bacteria"/>
</dbReference>
<dbReference type="SUPFAM" id="SSF50341">
    <property type="entry name" value="CheW-like"/>
    <property type="match status" value="1"/>
</dbReference>
<dbReference type="KEGG" id="amr:AM1_0910"/>
<dbReference type="GO" id="GO:0005829">
    <property type="term" value="C:cytosol"/>
    <property type="evidence" value="ECO:0007669"/>
    <property type="project" value="TreeGrafter"/>
</dbReference>
<dbReference type="Pfam" id="PF01584">
    <property type="entry name" value="CheW"/>
    <property type="match status" value="1"/>
</dbReference>
<dbReference type="SMART" id="SM00260">
    <property type="entry name" value="CheW"/>
    <property type="match status" value="1"/>
</dbReference>
<feature type="domain" description="CheW-like" evidence="1">
    <location>
        <begin position="18"/>
        <end position="162"/>
    </location>
</feature>
<dbReference type="HOGENOM" id="CLU_048995_5_0_3"/>
<dbReference type="InterPro" id="IPR036061">
    <property type="entry name" value="CheW-like_dom_sf"/>
</dbReference>
<dbReference type="STRING" id="329726.AM1_0910"/>
<dbReference type="Proteomes" id="UP000000268">
    <property type="component" value="Chromosome"/>
</dbReference>
<name>B0BZM6_ACAM1</name>
<dbReference type="GO" id="GO:0007165">
    <property type="term" value="P:signal transduction"/>
    <property type="evidence" value="ECO:0007669"/>
    <property type="project" value="InterPro"/>
</dbReference>
<accession>B0BZM6</accession>
<dbReference type="EMBL" id="CP000828">
    <property type="protein sequence ID" value="ABW25952.1"/>
    <property type="molecule type" value="Genomic_DNA"/>
</dbReference>
<keyword evidence="3" id="KW-1185">Reference proteome</keyword>
<dbReference type="PANTHER" id="PTHR22617">
    <property type="entry name" value="CHEMOTAXIS SENSOR HISTIDINE KINASE-RELATED"/>
    <property type="match status" value="1"/>
</dbReference>
<dbReference type="AlphaFoldDB" id="B0BZM6"/>
<dbReference type="PROSITE" id="PS50851">
    <property type="entry name" value="CHEW"/>
    <property type="match status" value="1"/>
</dbReference>
<dbReference type="Gene3D" id="2.40.50.180">
    <property type="entry name" value="CheA-289, Domain 4"/>
    <property type="match status" value="1"/>
</dbReference>
<dbReference type="GO" id="GO:0006935">
    <property type="term" value="P:chemotaxis"/>
    <property type="evidence" value="ECO:0007669"/>
    <property type="project" value="InterPro"/>
</dbReference>
<sequence length="164" mass="17775">MKLPTLDLQASPLQEGLGDPYLKLRLSDSVPVALPMEAAREVIVVPVEQISPIPNMPTCVLGLLNQRSRVFWVVDLSIMLGYSGLMTNARQYNVAILQVGQVPLGLAVPIIQGVTRFPTDTIQSPIGTVAPNIAPYLRGCLPEEKEILLVLDPDAIVNASVLQR</sequence>
<evidence type="ECO:0000313" key="3">
    <source>
        <dbReference type="Proteomes" id="UP000000268"/>
    </source>
</evidence>
<protein>
    <submittedName>
        <fullName evidence="2">CheW domain protein</fullName>
    </submittedName>
</protein>
<dbReference type="OrthoDB" id="456080at2"/>
<reference evidence="2 3" key="1">
    <citation type="journal article" date="2008" name="Proc. Natl. Acad. Sci. U.S.A.">
        <title>Niche adaptation and genome expansion in the chlorophyll d-producing cyanobacterium Acaryochloris marina.</title>
        <authorList>
            <person name="Swingley W.D."/>
            <person name="Chen M."/>
            <person name="Cheung P.C."/>
            <person name="Conrad A.L."/>
            <person name="Dejesa L.C."/>
            <person name="Hao J."/>
            <person name="Honchak B.M."/>
            <person name="Karbach L.E."/>
            <person name="Kurdoglu A."/>
            <person name="Lahiri S."/>
            <person name="Mastrian S.D."/>
            <person name="Miyashita H."/>
            <person name="Page L."/>
            <person name="Ramakrishna P."/>
            <person name="Satoh S."/>
            <person name="Sattley W.M."/>
            <person name="Shimada Y."/>
            <person name="Taylor H.L."/>
            <person name="Tomo T."/>
            <person name="Tsuchiya T."/>
            <person name="Wang Z.T."/>
            <person name="Raymond J."/>
            <person name="Mimuro M."/>
            <person name="Blankenship R.E."/>
            <person name="Touchman J.W."/>
        </authorList>
    </citation>
    <scope>NUCLEOTIDE SEQUENCE [LARGE SCALE GENOMIC DNA]</scope>
    <source>
        <strain evidence="3">MBIC 11017</strain>
    </source>
</reference>
<dbReference type="InterPro" id="IPR002545">
    <property type="entry name" value="CheW-lke_dom"/>
</dbReference>
<evidence type="ECO:0000259" key="1">
    <source>
        <dbReference type="PROSITE" id="PS50851"/>
    </source>
</evidence>
<gene>
    <name evidence="2" type="ordered locus">AM1_0910</name>
</gene>
<dbReference type="InterPro" id="IPR039315">
    <property type="entry name" value="CheW"/>
</dbReference>
<dbReference type="Gene3D" id="2.30.30.40">
    <property type="entry name" value="SH3 Domains"/>
    <property type="match status" value="1"/>
</dbReference>
<evidence type="ECO:0000313" key="2">
    <source>
        <dbReference type="EMBL" id="ABW25952.1"/>
    </source>
</evidence>
<dbReference type="PANTHER" id="PTHR22617:SF23">
    <property type="entry name" value="CHEMOTAXIS PROTEIN CHEW"/>
    <property type="match status" value="1"/>
</dbReference>
<organism evidence="2 3">
    <name type="scientific">Acaryochloris marina (strain MBIC 11017)</name>
    <dbReference type="NCBI Taxonomy" id="329726"/>
    <lineage>
        <taxon>Bacteria</taxon>
        <taxon>Bacillati</taxon>
        <taxon>Cyanobacteriota</taxon>
        <taxon>Cyanophyceae</taxon>
        <taxon>Acaryochloridales</taxon>
        <taxon>Acaryochloridaceae</taxon>
        <taxon>Acaryochloris</taxon>
    </lineage>
</organism>
<proteinExistence type="predicted"/>